<dbReference type="Gene3D" id="3.30.420.10">
    <property type="entry name" value="Ribonuclease H-like superfamily/Ribonuclease H"/>
    <property type="match status" value="1"/>
</dbReference>
<sequence length="91" mass="10517">MASSQEQAQVAARFIEFKSATQLNPDDKPRRRTFAEEMLQKMEDDENFLQRVMFSDEVTFHISGPVNRRIWGLENSRAILAQARDSSKVNV</sequence>
<dbReference type="OrthoDB" id="10040454at2759"/>
<dbReference type="PANTHER" id="PTHR47326">
    <property type="entry name" value="TRANSPOSABLE ELEMENT TC3 TRANSPOSASE-LIKE PROTEIN"/>
    <property type="match status" value="1"/>
</dbReference>
<dbReference type="Proteomes" id="UP000499080">
    <property type="component" value="Unassembled WGS sequence"/>
</dbReference>
<evidence type="ECO:0000313" key="1">
    <source>
        <dbReference type="EMBL" id="GBN45421.1"/>
    </source>
</evidence>
<dbReference type="AlphaFoldDB" id="A0A4Y2P292"/>
<reference evidence="1 2" key="1">
    <citation type="journal article" date="2019" name="Sci. Rep.">
        <title>Orb-weaving spider Araneus ventricosus genome elucidates the spidroin gene catalogue.</title>
        <authorList>
            <person name="Kono N."/>
            <person name="Nakamura H."/>
            <person name="Ohtoshi R."/>
            <person name="Moran D.A.P."/>
            <person name="Shinohara A."/>
            <person name="Yoshida Y."/>
            <person name="Fujiwara M."/>
            <person name="Mori M."/>
            <person name="Tomita M."/>
            <person name="Arakawa K."/>
        </authorList>
    </citation>
    <scope>NUCLEOTIDE SEQUENCE [LARGE SCALE GENOMIC DNA]</scope>
</reference>
<organism evidence="1 2">
    <name type="scientific">Araneus ventricosus</name>
    <name type="common">Orbweaver spider</name>
    <name type="synonym">Epeira ventricosa</name>
    <dbReference type="NCBI Taxonomy" id="182803"/>
    <lineage>
        <taxon>Eukaryota</taxon>
        <taxon>Metazoa</taxon>
        <taxon>Ecdysozoa</taxon>
        <taxon>Arthropoda</taxon>
        <taxon>Chelicerata</taxon>
        <taxon>Arachnida</taxon>
        <taxon>Araneae</taxon>
        <taxon>Araneomorphae</taxon>
        <taxon>Entelegynae</taxon>
        <taxon>Araneoidea</taxon>
        <taxon>Araneidae</taxon>
        <taxon>Araneus</taxon>
    </lineage>
</organism>
<comment type="caution">
    <text evidence="1">The sequence shown here is derived from an EMBL/GenBank/DDBJ whole genome shotgun (WGS) entry which is preliminary data.</text>
</comment>
<gene>
    <name evidence="1" type="ORF">AVEN_242524_1</name>
</gene>
<protein>
    <recommendedName>
        <fullName evidence="3">DUF4817 domain-containing protein</fullName>
    </recommendedName>
</protein>
<name>A0A4Y2P292_ARAVE</name>
<dbReference type="InterPro" id="IPR036397">
    <property type="entry name" value="RNaseH_sf"/>
</dbReference>
<accession>A0A4Y2P292</accession>
<dbReference type="PANTHER" id="PTHR47326:SF1">
    <property type="entry name" value="HTH PSQ-TYPE DOMAIN-CONTAINING PROTEIN"/>
    <property type="match status" value="1"/>
</dbReference>
<dbReference type="EMBL" id="BGPR01010297">
    <property type="protein sequence ID" value="GBN45421.1"/>
    <property type="molecule type" value="Genomic_DNA"/>
</dbReference>
<dbReference type="GO" id="GO:0003676">
    <property type="term" value="F:nucleic acid binding"/>
    <property type="evidence" value="ECO:0007669"/>
    <property type="project" value="InterPro"/>
</dbReference>
<evidence type="ECO:0000313" key="2">
    <source>
        <dbReference type="Proteomes" id="UP000499080"/>
    </source>
</evidence>
<keyword evidence="2" id="KW-1185">Reference proteome</keyword>
<proteinExistence type="predicted"/>
<evidence type="ECO:0008006" key="3">
    <source>
        <dbReference type="Google" id="ProtNLM"/>
    </source>
</evidence>